<keyword evidence="1" id="KW-0472">Membrane</keyword>
<dbReference type="InterPro" id="IPR050256">
    <property type="entry name" value="Glycosyltransferase_2"/>
</dbReference>
<dbReference type="EMBL" id="MFEO01000023">
    <property type="protein sequence ID" value="OGE89305.1"/>
    <property type="molecule type" value="Genomic_DNA"/>
</dbReference>
<reference evidence="3 4" key="1">
    <citation type="journal article" date="2016" name="Nat. Commun.">
        <title>Thousands of microbial genomes shed light on interconnected biogeochemical processes in an aquifer system.</title>
        <authorList>
            <person name="Anantharaman K."/>
            <person name="Brown C.T."/>
            <person name="Hug L.A."/>
            <person name="Sharon I."/>
            <person name="Castelle C.J."/>
            <person name="Probst A.J."/>
            <person name="Thomas B.C."/>
            <person name="Singh A."/>
            <person name="Wilkins M.J."/>
            <person name="Karaoz U."/>
            <person name="Brodie E.L."/>
            <person name="Williams K.H."/>
            <person name="Hubbard S.S."/>
            <person name="Banfield J.F."/>
        </authorList>
    </citation>
    <scope>NUCLEOTIDE SEQUENCE [LARGE SCALE GENOMIC DNA]</scope>
</reference>
<evidence type="ECO:0000259" key="2">
    <source>
        <dbReference type="Pfam" id="PF00535"/>
    </source>
</evidence>
<dbReference type="InterPro" id="IPR001173">
    <property type="entry name" value="Glyco_trans_2-like"/>
</dbReference>
<feature type="transmembrane region" description="Helical" evidence="1">
    <location>
        <begin position="253"/>
        <end position="276"/>
    </location>
</feature>
<dbReference type="AlphaFoldDB" id="A0A1F5PHD2"/>
<protein>
    <recommendedName>
        <fullName evidence="2">Glycosyltransferase 2-like domain-containing protein</fullName>
    </recommendedName>
</protein>
<proteinExistence type="predicted"/>
<feature type="domain" description="Glycosyltransferase 2-like" evidence="2">
    <location>
        <begin position="9"/>
        <end position="173"/>
    </location>
</feature>
<sequence>MYHTKRVALILPALNEQELIIATIERAPEIIDKIFVINDGSTDKTAELVLNKAKTDSRVELVSHTRNLGLGQSVITGYQTAAKAGYDYIVVAGGDNQMPLEMTDKLLDPLVAGKADYTKGNRFARREGDFGKMPKIRLLANTFLSFVTKIASGYYQTFDVVDGFTAITREAISSINWTEAWKYYGYPMDFLIRLNTAGFRVVDVPRPAIYLVGVRQSQIKAARYALRVTPMLVRGFFRRLWRKYFINNFHPLFFFYIAGITLFPLGVLYGIYLVINKFTIDTVTGGKAILDALLLIFGFQSLLFAMWFDKEESK</sequence>
<evidence type="ECO:0000313" key="3">
    <source>
        <dbReference type="EMBL" id="OGE89305.1"/>
    </source>
</evidence>
<name>A0A1F5PHD2_9BACT</name>
<accession>A0A1F5PHD2</accession>
<dbReference type="PANTHER" id="PTHR48090:SF7">
    <property type="entry name" value="RFBJ PROTEIN"/>
    <property type="match status" value="1"/>
</dbReference>
<dbReference type="PANTHER" id="PTHR48090">
    <property type="entry name" value="UNDECAPRENYL-PHOSPHATE 4-DEOXY-4-FORMAMIDO-L-ARABINOSE TRANSFERASE-RELATED"/>
    <property type="match status" value="1"/>
</dbReference>
<comment type="caution">
    <text evidence="3">The sequence shown here is derived from an EMBL/GenBank/DDBJ whole genome shotgun (WGS) entry which is preliminary data.</text>
</comment>
<dbReference type="Proteomes" id="UP000178377">
    <property type="component" value="Unassembled WGS sequence"/>
</dbReference>
<dbReference type="Gene3D" id="3.90.550.10">
    <property type="entry name" value="Spore Coat Polysaccharide Biosynthesis Protein SpsA, Chain A"/>
    <property type="match status" value="1"/>
</dbReference>
<keyword evidence="1" id="KW-0812">Transmembrane</keyword>
<dbReference type="InterPro" id="IPR029044">
    <property type="entry name" value="Nucleotide-diphossugar_trans"/>
</dbReference>
<evidence type="ECO:0000313" key="4">
    <source>
        <dbReference type="Proteomes" id="UP000178377"/>
    </source>
</evidence>
<gene>
    <name evidence="3" type="ORF">A2722_02840</name>
</gene>
<evidence type="ECO:0000256" key="1">
    <source>
        <dbReference type="SAM" id="Phobius"/>
    </source>
</evidence>
<organism evidence="3 4">
    <name type="scientific">Candidatus Doudnabacteria bacterium RIFCSPHIGHO2_01_FULL_50_11</name>
    <dbReference type="NCBI Taxonomy" id="1817828"/>
    <lineage>
        <taxon>Bacteria</taxon>
        <taxon>Candidatus Doudnaibacteriota</taxon>
    </lineage>
</organism>
<keyword evidence="1" id="KW-1133">Transmembrane helix</keyword>
<dbReference type="CDD" id="cd04179">
    <property type="entry name" value="DPM_DPG-synthase_like"/>
    <property type="match status" value="1"/>
</dbReference>
<dbReference type="STRING" id="1817828.A2722_02840"/>
<dbReference type="SUPFAM" id="SSF53448">
    <property type="entry name" value="Nucleotide-diphospho-sugar transferases"/>
    <property type="match status" value="1"/>
</dbReference>
<dbReference type="Pfam" id="PF00535">
    <property type="entry name" value="Glycos_transf_2"/>
    <property type="match status" value="1"/>
</dbReference>
<feature type="transmembrane region" description="Helical" evidence="1">
    <location>
        <begin position="288"/>
        <end position="308"/>
    </location>
</feature>